<dbReference type="EMBL" id="BT085345">
    <property type="protein sequence ID" value="ACR35698.1"/>
    <property type="molecule type" value="mRNA"/>
</dbReference>
<organism evidence="1">
    <name type="scientific">Zea mays</name>
    <name type="common">Maize</name>
    <dbReference type="NCBI Taxonomy" id="4577"/>
    <lineage>
        <taxon>Eukaryota</taxon>
        <taxon>Viridiplantae</taxon>
        <taxon>Streptophyta</taxon>
        <taxon>Embryophyta</taxon>
        <taxon>Tracheophyta</taxon>
        <taxon>Spermatophyta</taxon>
        <taxon>Magnoliopsida</taxon>
        <taxon>Liliopsida</taxon>
        <taxon>Poales</taxon>
        <taxon>Poaceae</taxon>
        <taxon>PACMAD clade</taxon>
        <taxon>Panicoideae</taxon>
        <taxon>Andropogonodae</taxon>
        <taxon>Andropogoneae</taxon>
        <taxon>Tripsacinae</taxon>
        <taxon>Zea</taxon>
    </lineage>
</organism>
<reference evidence="1" key="2">
    <citation type="submission" date="2012-06" db="EMBL/GenBank/DDBJ databases">
        <authorList>
            <person name="Yu Y."/>
            <person name="Currie J."/>
            <person name="Lomeli R."/>
            <person name="Angelova A."/>
            <person name="Collura K."/>
            <person name="Wissotski M."/>
            <person name="Campos D."/>
            <person name="Kudrna D."/>
            <person name="Golser W."/>
            <person name="Ashely E."/>
            <person name="Descour A."/>
            <person name="Fernandes J."/>
            <person name="Soderlund C."/>
            <person name="Walbot V."/>
        </authorList>
    </citation>
    <scope>NUCLEOTIDE SEQUENCE</scope>
    <source>
        <strain evidence="1">B73</strain>
    </source>
</reference>
<protein>
    <submittedName>
        <fullName evidence="1">Uncharacterized protein</fullName>
    </submittedName>
</protein>
<reference evidence="1" key="1">
    <citation type="journal article" date="2009" name="PLoS Genet.">
        <title>Sequencing, mapping, and analysis of 27,455 maize full-length cDNAs.</title>
        <authorList>
            <person name="Soderlund C."/>
            <person name="Descour A."/>
            <person name="Kudrna D."/>
            <person name="Bomhoff M."/>
            <person name="Boyd L."/>
            <person name="Currie J."/>
            <person name="Angelova A."/>
            <person name="Collura K."/>
            <person name="Wissotski M."/>
            <person name="Ashley E."/>
            <person name="Morrow D."/>
            <person name="Fernandes J."/>
            <person name="Walbot V."/>
            <person name="Yu Y."/>
        </authorList>
    </citation>
    <scope>NUCLEOTIDE SEQUENCE</scope>
    <source>
        <strain evidence="1">B73</strain>
    </source>
</reference>
<dbReference type="AlphaFoldDB" id="C4J3E8"/>
<evidence type="ECO:0000313" key="1">
    <source>
        <dbReference type="EMBL" id="ACR35698.1"/>
    </source>
</evidence>
<sequence>MNPKLCLTPGIHFHYRTLQTDQLPSPGHLQPDAPPKHPHFLHYALLPKCNHEIQGYVAPCI</sequence>
<proteinExistence type="evidence at transcript level"/>
<name>C4J3E8_MAIZE</name>
<accession>C4J3E8</accession>